<dbReference type="InterPro" id="IPR037481">
    <property type="entry name" value="LacX"/>
</dbReference>
<dbReference type="GO" id="GO:0030246">
    <property type="term" value="F:carbohydrate binding"/>
    <property type="evidence" value="ECO:0007669"/>
    <property type="project" value="InterPro"/>
</dbReference>
<dbReference type="Proteomes" id="UP000291613">
    <property type="component" value="Unassembled WGS sequence"/>
</dbReference>
<dbReference type="SUPFAM" id="SSF74650">
    <property type="entry name" value="Galactose mutarotase-like"/>
    <property type="match status" value="1"/>
</dbReference>
<gene>
    <name evidence="1" type="ORF">EYR15_07850</name>
</gene>
<dbReference type="InterPro" id="IPR014718">
    <property type="entry name" value="GH-type_carb-bd"/>
</dbReference>
<organism evidence="1 2">
    <name type="scientific">Hansschlegelia quercus</name>
    <dbReference type="NCBI Taxonomy" id="2528245"/>
    <lineage>
        <taxon>Bacteria</taxon>
        <taxon>Pseudomonadati</taxon>
        <taxon>Pseudomonadota</taxon>
        <taxon>Alphaproteobacteria</taxon>
        <taxon>Hyphomicrobiales</taxon>
        <taxon>Methylopilaceae</taxon>
        <taxon>Hansschlegelia</taxon>
    </lineage>
</organism>
<accession>A0A4Q9GI66</accession>
<dbReference type="Gene3D" id="2.70.98.10">
    <property type="match status" value="1"/>
</dbReference>
<keyword evidence="2" id="KW-1185">Reference proteome</keyword>
<dbReference type="RefSeq" id="WP_131002774.1">
    <property type="nucleotide sequence ID" value="NZ_JBHSZR010000003.1"/>
</dbReference>
<protein>
    <submittedName>
        <fullName evidence="1">Aldose 1-epimerase family protein</fullName>
    </submittedName>
</protein>
<dbReference type="GO" id="GO:0016853">
    <property type="term" value="F:isomerase activity"/>
    <property type="evidence" value="ECO:0007669"/>
    <property type="project" value="InterPro"/>
</dbReference>
<evidence type="ECO:0000313" key="1">
    <source>
        <dbReference type="EMBL" id="TBN53708.1"/>
    </source>
</evidence>
<evidence type="ECO:0000313" key="2">
    <source>
        <dbReference type="Proteomes" id="UP000291613"/>
    </source>
</evidence>
<name>A0A4Q9GI66_9HYPH</name>
<dbReference type="AlphaFoldDB" id="A0A4Q9GI66"/>
<dbReference type="OrthoDB" id="9795355at2"/>
<dbReference type="InterPro" id="IPR011013">
    <property type="entry name" value="Gal_mutarotase_sf_dom"/>
</dbReference>
<sequence>MPETHRIASSAVSVVIAAKGAEPVSLKDAAGTELLWQAGPEWPRHAPVLFPIVGRLAGDTLRSGGEAYRLTQHGFARDAQFEWLERSSDRARLAFSDDKTTRDKYPFAFRLELDYRVEGASFAATARVTNPSADAVLPFSIGAHPGFRWPLVEGVPKEAHVLEFAAQETGPSRSVIGGLLGPEQPLPFGGRTMTLMPELFANDAVVMPSLSSRSVRYVAVAPEGGIARALTISWRGYDDLGVWSPPSGAPFLCIEPWRGMASPQGWDGAFIDKPGVSRLKPGATATFEWRVEV</sequence>
<comment type="caution">
    <text evidence="1">The sequence shown here is derived from an EMBL/GenBank/DDBJ whole genome shotgun (WGS) entry which is preliminary data.</text>
</comment>
<proteinExistence type="predicted"/>
<reference evidence="1 2" key="1">
    <citation type="submission" date="2019-02" db="EMBL/GenBank/DDBJ databases">
        <title>Hansschlegelia quercus sp. nov., a novel methylotrophic bacterium from buds of oak (Quercus robur L.).</title>
        <authorList>
            <person name="Agafonova N.V."/>
            <person name="Kaparullina E.N."/>
            <person name="Grouzdev D.S."/>
            <person name="Doronina N.V."/>
        </authorList>
    </citation>
    <scope>NUCLEOTIDE SEQUENCE [LARGE SCALE GENOMIC DNA]</scope>
    <source>
        <strain evidence="1 2">Dub</strain>
    </source>
</reference>
<dbReference type="Pfam" id="PF01263">
    <property type="entry name" value="Aldose_epim"/>
    <property type="match status" value="1"/>
</dbReference>
<dbReference type="InterPro" id="IPR008183">
    <property type="entry name" value="Aldose_1/G6P_1-epimerase"/>
</dbReference>
<dbReference type="GO" id="GO:0005975">
    <property type="term" value="P:carbohydrate metabolic process"/>
    <property type="evidence" value="ECO:0007669"/>
    <property type="project" value="InterPro"/>
</dbReference>
<dbReference type="EMBL" id="SIUB01000003">
    <property type="protein sequence ID" value="TBN53708.1"/>
    <property type="molecule type" value="Genomic_DNA"/>
</dbReference>
<dbReference type="CDD" id="cd09024">
    <property type="entry name" value="Aldose_epim_lacX"/>
    <property type="match status" value="1"/>
</dbReference>